<gene>
    <name evidence="1" type="ORF">TNCV_4601201</name>
</gene>
<dbReference type="EMBL" id="BMAU01021107">
    <property type="protein sequence ID" value="GFX90986.1"/>
    <property type="molecule type" value="Genomic_DNA"/>
</dbReference>
<proteinExistence type="predicted"/>
<sequence>ALLLISPPKVDKGPNYEKGILKARLEYVRSLLQIEIDRPSPTPDVRLALESELKKLEPKWKSLKVRLLSFYLGRLPLVLKPTNLNGLKDLPPRL</sequence>
<comment type="caution">
    <text evidence="1">The sequence shown here is derived from an EMBL/GenBank/DDBJ whole genome shotgun (WGS) entry which is preliminary data.</text>
</comment>
<dbReference type="Proteomes" id="UP000887159">
    <property type="component" value="Unassembled WGS sequence"/>
</dbReference>
<reference evidence="1" key="1">
    <citation type="submission" date="2020-08" db="EMBL/GenBank/DDBJ databases">
        <title>Multicomponent nature underlies the extraordinary mechanical properties of spider dragline silk.</title>
        <authorList>
            <person name="Kono N."/>
            <person name="Nakamura H."/>
            <person name="Mori M."/>
            <person name="Yoshida Y."/>
            <person name="Ohtoshi R."/>
            <person name="Malay A.D."/>
            <person name="Moran D.A.P."/>
            <person name="Tomita M."/>
            <person name="Numata K."/>
            <person name="Arakawa K."/>
        </authorList>
    </citation>
    <scope>NUCLEOTIDE SEQUENCE</scope>
</reference>
<evidence type="ECO:0000313" key="1">
    <source>
        <dbReference type="EMBL" id="GFX90986.1"/>
    </source>
</evidence>
<keyword evidence="2" id="KW-1185">Reference proteome</keyword>
<protein>
    <submittedName>
        <fullName evidence="1">Uncharacterized protein</fullName>
    </submittedName>
</protein>
<organism evidence="1 2">
    <name type="scientific">Trichonephila clavipes</name>
    <name type="common">Golden silk orbweaver</name>
    <name type="synonym">Nephila clavipes</name>
    <dbReference type="NCBI Taxonomy" id="2585209"/>
    <lineage>
        <taxon>Eukaryota</taxon>
        <taxon>Metazoa</taxon>
        <taxon>Ecdysozoa</taxon>
        <taxon>Arthropoda</taxon>
        <taxon>Chelicerata</taxon>
        <taxon>Arachnida</taxon>
        <taxon>Araneae</taxon>
        <taxon>Araneomorphae</taxon>
        <taxon>Entelegynae</taxon>
        <taxon>Araneoidea</taxon>
        <taxon>Nephilidae</taxon>
        <taxon>Trichonephila</taxon>
    </lineage>
</organism>
<feature type="non-terminal residue" evidence="1">
    <location>
        <position position="1"/>
    </location>
</feature>
<name>A0A8X6R9M3_TRICX</name>
<accession>A0A8X6R9M3</accession>
<evidence type="ECO:0000313" key="2">
    <source>
        <dbReference type="Proteomes" id="UP000887159"/>
    </source>
</evidence>
<dbReference type="AlphaFoldDB" id="A0A8X6R9M3"/>